<protein>
    <submittedName>
        <fullName evidence="1">ABC-type phosphate transport system, periplasmic component</fullName>
    </submittedName>
</protein>
<keyword evidence="2" id="KW-1185">Reference proteome</keyword>
<reference evidence="2" key="1">
    <citation type="journal article" date="2017" name="Environ. Microbiol. Rep.">
        <title>Genetic Diversity of Marine Anaerobic Ammonium-Oxidizing Bacteria as Revealed by Genomic and Proteomic Analyses of 'Candidatus Scalindua japonica'.</title>
        <authorList>
            <person name="Oshiki M."/>
            <person name="Mizuto K."/>
            <person name="Kimura Z."/>
            <person name="Kindaichi T."/>
            <person name="Satoh H."/>
            <person name="Okabe S."/>
        </authorList>
    </citation>
    <scope>NUCLEOTIDE SEQUENCE [LARGE SCALE GENOMIC DNA]</scope>
    <source>
        <strain evidence="2">husup-a2</strain>
    </source>
</reference>
<gene>
    <name evidence="1" type="ORF">SCALIN_C07_0006</name>
</gene>
<evidence type="ECO:0000313" key="1">
    <source>
        <dbReference type="EMBL" id="GAX60195.1"/>
    </source>
</evidence>
<dbReference type="PROSITE" id="PS51257">
    <property type="entry name" value="PROKAR_LIPOPROTEIN"/>
    <property type="match status" value="1"/>
</dbReference>
<proteinExistence type="predicted"/>
<dbReference type="Proteomes" id="UP000218542">
    <property type="component" value="Unassembled WGS sequence"/>
</dbReference>
<dbReference type="EMBL" id="BAOS01000007">
    <property type="protein sequence ID" value="GAX60195.1"/>
    <property type="molecule type" value="Genomic_DNA"/>
</dbReference>
<sequence length="155" mass="17504">MNNKHCVYIVIIAGLLSVTACIRDVVQEAASPEEYAIELALTCIVVDEEVSGVKMNARDAIALWEKEPVFTPVGWEAIDVDESEYFVVFNYRVNNIDQLWAFHVVSGDGTVERIGIGKDGLDGDRYMSRIISTSSYPRKELEKKLKKVIEKLMFQ</sequence>
<evidence type="ECO:0000313" key="2">
    <source>
        <dbReference type="Proteomes" id="UP000218542"/>
    </source>
</evidence>
<comment type="caution">
    <text evidence="1">The sequence shown here is derived from an EMBL/GenBank/DDBJ whole genome shotgun (WGS) entry which is preliminary data.</text>
</comment>
<dbReference type="RefSeq" id="WP_096893484.1">
    <property type="nucleotide sequence ID" value="NZ_BAOS01000007.1"/>
</dbReference>
<organism evidence="1 2">
    <name type="scientific">Candidatus Scalindua japonica</name>
    <dbReference type="NCBI Taxonomy" id="1284222"/>
    <lineage>
        <taxon>Bacteria</taxon>
        <taxon>Pseudomonadati</taxon>
        <taxon>Planctomycetota</taxon>
        <taxon>Candidatus Brocadiia</taxon>
        <taxon>Candidatus Brocadiales</taxon>
        <taxon>Candidatus Scalinduaceae</taxon>
        <taxon>Candidatus Scalindua</taxon>
    </lineage>
</organism>
<accession>A0A286TWE4</accession>
<dbReference type="AlphaFoldDB" id="A0A286TWE4"/>
<name>A0A286TWE4_9BACT</name>